<feature type="transmembrane region" description="Helical" evidence="10">
    <location>
        <begin position="45"/>
        <end position="64"/>
    </location>
</feature>
<dbReference type="Gene3D" id="1.10.287.130">
    <property type="match status" value="1"/>
</dbReference>
<feature type="region of interest" description="Disordered" evidence="9">
    <location>
        <begin position="426"/>
        <end position="490"/>
    </location>
</feature>
<evidence type="ECO:0000256" key="2">
    <source>
        <dbReference type="ARBA" id="ARBA00004651"/>
    </source>
</evidence>
<keyword evidence="4" id="KW-1003">Cell membrane</keyword>
<dbReference type="EC" id="2.7.13.3" evidence="3"/>
<dbReference type="Proteomes" id="UP000247515">
    <property type="component" value="Unassembled WGS sequence"/>
</dbReference>
<evidence type="ECO:0000256" key="8">
    <source>
        <dbReference type="ARBA" id="ARBA00022840"/>
    </source>
</evidence>
<feature type="transmembrane region" description="Helical" evidence="10">
    <location>
        <begin position="84"/>
        <end position="105"/>
    </location>
</feature>
<dbReference type="InterPro" id="IPR050980">
    <property type="entry name" value="2C_sensor_his_kinase"/>
</dbReference>
<evidence type="ECO:0000313" key="15">
    <source>
        <dbReference type="Proteomes" id="UP000247515"/>
    </source>
</evidence>
<comment type="catalytic activity">
    <reaction evidence="1">
        <text>ATP + protein L-histidine = ADP + protein N-phospho-L-histidine.</text>
        <dbReference type="EC" id="2.7.13.3"/>
    </reaction>
</comment>
<evidence type="ECO:0000256" key="3">
    <source>
        <dbReference type="ARBA" id="ARBA00012438"/>
    </source>
</evidence>
<dbReference type="GO" id="GO:0005524">
    <property type="term" value="F:ATP binding"/>
    <property type="evidence" value="ECO:0007669"/>
    <property type="project" value="UniProtKB-KW"/>
</dbReference>
<organism evidence="13 14">
    <name type="scientific">Paraburkholderia tropica</name>
    <dbReference type="NCBI Taxonomy" id="92647"/>
    <lineage>
        <taxon>Bacteria</taxon>
        <taxon>Pseudomonadati</taxon>
        <taxon>Pseudomonadota</taxon>
        <taxon>Betaproteobacteria</taxon>
        <taxon>Burkholderiales</taxon>
        <taxon>Burkholderiaceae</taxon>
        <taxon>Paraburkholderia</taxon>
    </lineage>
</organism>
<name>A0AAQ1GEJ8_9BURK</name>
<dbReference type="CDD" id="cd00082">
    <property type="entry name" value="HisKA"/>
    <property type="match status" value="1"/>
</dbReference>
<evidence type="ECO:0000313" key="12">
    <source>
        <dbReference type="EMBL" id="PXX20306.1"/>
    </source>
</evidence>
<dbReference type="SMART" id="SM00387">
    <property type="entry name" value="HATPase_c"/>
    <property type="match status" value="1"/>
</dbReference>
<dbReference type="InterPro" id="IPR003594">
    <property type="entry name" value="HATPase_dom"/>
</dbReference>
<evidence type="ECO:0000256" key="1">
    <source>
        <dbReference type="ARBA" id="ARBA00000085"/>
    </source>
</evidence>
<dbReference type="Pfam" id="PF02518">
    <property type="entry name" value="HATPase_c"/>
    <property type="match status" value="1"/>
</dbReference>
<dbReference type="PANTHER" id="PTHR44936:SF10">
    <property type="entry name" value="SENSOR PROTEIN RSTB"/>
    <property type="match status" value="1"/>
</dbReference>
<keyword evidence="6" id="KW-0547">Nucleotide-binding</keyword>
<dbReference type="PANTHER" id="PTHR44936">
    <property type="entry name" value="SENSOR PROTEIN CREC"/>
    <property type="match status" value="1"/>
</dbReference>
<keyword evidence="7 13" id="KW-0418">Kinase</keyword>
<reference evidence="12 15" key="2">
    <citation type="submission" date="2018-05" db="EMBL/GenBank/DDBJ databases">
        <title>Genomic Encyclopedia of Type Strains, Phase IV (KMG-V): Genome sequencing to study the core and pangenomes of soil and plant-associated prokaryotes.</title>
        <authorList>
            <person name="Whitman W."/>
        </authorList>
    </citation>
    <scope>NUCLEOTIDE SEQUENCE [LARGE SCALE GENOMIC DNA]</scope>
    <source>
        <strain evidence="12 15">SIr-6563</strain>
    </source>
</reference>
<dbReference type="Proteomes" id="UP000183529">
    <property type="component" value="Unassembled WGS sequence"/>
</dbReference>
<keyword evidence="10" id="KW-0812">Transmembrane</keyword>
<dbReference type="InterPro" id="IPR005467">
    <property type="entry name" value="His_kinase_dom"/>
</dbReference>
<keyword evidence="5" id="KW-0808">Transferase</keyword>
<proteinExistence type="predicted"/>
<feature type="transmembrane region" description="Helical" evidence="10">
    <location>
        <begin position="16"/>
        <end position="38"/>
    </location>
</feature>
<feature type="transmembrane region" description="Helical" evidence="10">
    <location>
        <begin position="156"/>
        <end position="173"/>
    </location>
</feature>
<dbReference type="GO" id="GO:0005886">
    <property type="term" value="C:plasma membrane"/>
    <property type="evidence" value="ECO:0007669"/>
    <property type="project" value="UniProtKB-SubCell"/>
</dbReference>
<protein>
    <recommendedName>
        <fullName evidence="3">histidine kinase</fullName>
        <ecNumber evidence="3">2.7.13.3</ecNumber>
    </recommendedName>
</protein>
<keyword evidence="8" id="KW-0067">ATP-binding</keyword>
<evidence type="ECO:0000313" key="14">
    <source>
        <dbReference type="Proteomes" id="UP000183529"/>
    </source>
</evidence>
<dbReference type="EMBL" id="QJJV01000001">
    <property type="protein sequence ID" value="PXX20306.1"/>
    <property type="molecule type" value="Genomic_DNA"/>
</dbReference>
<evidence type="ECO:0000256" key="7">
    <source>
        <dbReference type="ARBA" id="ARBA00022777"/>
    </source>
</evidence>
<reference evidence="13 14" key="1">
    <citation type="submission" date="2016-10" db="EMBL/GenBank/DDBJ databases">
        <authorList>
            <person name="Varghese N."/>
            <person name="Submissions S."/>
        </authorList>
    </citation>
    <scope>NUCLEOTIDE SEQUENCE [LARGE SCALE GENOMIC DNA]</scope>
    <source>
        <strain evidence="13 14">LMG 22274</strain>
    </source>
</reference>
<dbReference type="Pfam" id="PF25323">
    <property type="entry name" value="6TM_PilS"/>
    <property type="match status" value="1"/>
</dbReference>
<feature type="transmembrane region" description="Helical" evidence="10">
    <location>
        <begin position="117"/>
        <end position="136"/>
    </location>
</feature>
<dbReference type="SMART" id="SM00388">
    <property type="entry name" value="HisKA"/>
    <property type="match status" value="1"/>
</dbReference>
<dbReference type="PROSITE" id="PS50109">
    <property type="entry name" value="HIS_KIN"/>
    <property type="match status" value="1"/>
</dbReference>
<dbReference type="SUPFAM" id="SSF55874">
    <property type="entry name" value="ATPase domain of HSP90 chaperone/DNA topoisomerase II/histidine kinase"/>
    <property type="match status" value="1"/>
</dbReference>
<keyword evidence="10" id="KW-1133">Transmembrane helix</keyword>
<sequence>MHRITVSARVNLSHLFWLRSLAIIGQLCTIAFVQFFFGVQLPLPAMLFVIALEVAFNGVTWLRVTQDRPESNLELFGQIWVDLGALSALLFLSGGTTNPFVSLYLPSLAIAAAVLPWYLTAWLACFAVACYVLLGFDNVPLNLDNPSNLFDYYRAGTWVNFMVSVALIVWFVARMSRALRQREYALADAQQRLLRDERAVALGVQAATVAHEIGTPLSTISMLTEELRDIARTDQGLAPYGADLELLDKQITLCTSALARLRSRASSAGSRQFVGEWLGPFVEQWRLRHPHVKFELQGEPPADLSLDDTVAVGQILTILLDNAARASRDFVSLRAYPSPRLNDFIDFEVCDAGPGIPASLRASLGAAPVDSTQGGHGVGLYLAFSSAARLGGSIELTDATTAGAASEGGASEGSSGGVAASAAAAVGGGTRARKARGTRAVLRVPVKTGGPAQAPASPGETDQVAGSRDGAAAKGPDIESGEGPARPDAA</sequence>
<comment type="caution">
    <text evidence="13">The sequence shown here is derived from an EMBL/GenBank/DDBJ whole genome shotgun (WGS) entry which is preliminary data.</text>
</comment>
<comment type="subcellular location">
    <subcellularLocation>
        <location evidence="2">Cell membrane</location>
        <topology evidence="2">Multi-pass membrane protein</topology>
    </subcellularLocation>
</comment>
<feature type="domain" description="Histidine kinase" evidence="11">
    <location>
        <begin position="208"/>
        <end position="404"/>
    </location>
</feature>
<dbReference type="InterPro" id="IPR003661">
    <property type="entry name" value="HisK_dim/P_dom"/>
</dbReference>
<dbReference type="EMBL" id="FNZM01000005">
    <property type="protein sequence ID" value="SEJ51815.1"/>
    <property type="molecule type" value="Genomic_DNA"/>
</dbReference>
<accession>A0AAQ1GEJ8</accession>
<evidence type="ECO:0000256" key="9">
    <source>
        <dbReference type="SAM" id="MobiDB-lite"/>
    </source>
</evidence>
<evidence type="ECO:0000256" key="4">
    <source>
        <dbReference type="ARBA" id="ARBA00022475"/>
    </source>
</evidence>
<keyword evidence="15" id="KW-1185">Reference proteome</keyword>
<dbReference type="GO" id="GO:0000155">
    <property type="term" value="F:phosphorelay sensor kinase activity"/>
    <property type="evidence" value="ECO:0007669"/>
    <property type="project" value="InterPro"/>
</dbReference>
<gene>
    <name evidence="12" type="ORF">C7400_10132</name>
    <name evidence="13" type="ORF">SAMN05216550_105295</name>
</gene>
<evidence type="ECO:0000313" key="13">
    <source>
        <dbReference type="EMBL" id="SEJ51815.1"/>
    </source>
</evidence>
<dbReference type="AlphaFoldDB" id="A0AAQ1GEJ8"/>
<keyword evidence="10" id="KW-0472">Membrane</keyword>
<evidence type="ECO:0000259" key="11">
    <source>
        <dbReference type="PROSITE" id="PS50109"/>
    </source>
</evidence>
<dbReference type="Gene3D" id="3.30.565.10">
    <property type="entry name" value="Histidine kinase-like ATPase, C-terminal domain"/>
    <property type="match status" value="1"/>
</dbReference>
<dbReference type="SUPFAM" id="SSF47384">
    <property type="entry name" value="Homodimeric domain of signal transducing histidine kinase"/>
    <property type="match status" value="1"/>
</dbReference>
<evidence type="ECO:0000256" key="5">
    <source>
        <dbReference type="ARBA" id="ARBA00022679"/>
    </source>
</evidence>
<evidence type="ECO:0000256" key="10">
    <source>
        <dbReference type="SAM" id="Phobius"/>
    </source>
</evidence>
<dbReference type="InterPro" id="IPR036890">
    <property type="entry name" value="HATPase_C_sf"/>
</dbReference>
<dbReference type="InterPro" id="IPR036097">
    <property type="entry name" value="HisK_dim/P_sf"/>
</dbReference>
<evidence type="ECO:0000256" key="6">
    <source>
        <dbReference type="ARBA" id="ARBA00022741"/>
    </source>
</evidence>